<reference evidence="2 3" key="1">
    <citation type="journal article" date="2020" name="IScience">
        <title>Genome Sequencing of the Endangered Kingdonia uniflora (Circaeasteraceae, Ranunculales) Reveals Potential Mechanisms of Evolutionary Specialization.</title>
        <authorList>
            <person name="Sun Y."/>
            <person name="Deng T."/>
            <person name="Zhang A."/>
            <person name="Moore M.J."/>
            <person name="Landis J.B."/>
            <person name="Lin N."/>
            <person name="Zhang H."/>
            <person name="Zhang X."/>
            <person name="Huang J."/>
            <person name="Zhang X."/>
            <person name="Sun H."/>
            <person name="Wang H."/>
        </authorList>
    </citation>
    <scope>NUCLEOTIDE SEQUENCE [LARGE SCALE GENOMIC DNA]</scope>
    <source>
        <strain evidence="2">TB1705</strain>
        <tissue evidence="2">Leaf</tissue>
    </source>
</reference>
<dbReference type="Proteomes" id="UP000541444">
    <property type="component" value="Unassembled WGS sequence"/>
</dbReference>
<organism evidence="2 3">
    <name type="scientific">Kingdonia uniflora</name>
    <dbReference type="NCBI Taxonomy" id="39325"/>
    <lineage>
        <taxon>Eukaryota</taxon>
        <taxon>Viridiplantae</taxon>
        <taxon>Streptophyta</taxon>
        <taxon>Embryophyta</taxon>
        <taxon>Tracheophyta</taxon>
        <taxon>Spermatophyta</taxon>
        <taxon>Magnoliopsida</taxon>
        <taxon>Ranunculales</taxon>
        <taxon>Circaeasteraceae</taxon>
        <taxon>Kingdonia</taxon>
    </lineage>
</organism>
<dbReference type="AlphaFoldDB" id="A0A7J7LQA1"/>
<feature type="non-terminal residue" evidence="2">
    <location>
        <position position="1"/>
    </location>
</feature>
<proteinExistence type="predicted"/>
<feature type="region of interest" description="Disordered" evidence="1">
    <location>
        <begin position="1"/>
        <end position="22"/>
    </location>
</feature>
<protein>
    <submittedName>
        <fullName evidence="2">Uncharacterized protein</fullName>
    </submittedName>
</protein>
<keyword evidence="3" id="KW-1185">Reference proteome</keyword>
<accession>A0A7J7LQA1</accession>
<feature type="compositionally biased region" description="Basic residues" evidence="1">
    <location>
        <begin position="11"/>
        <end position="20"/>
    </location>
</feature>
<comment type="caution">
    <text evidence="2">The sequence shown here is derived from an EMBL/GenBank/DDBJ whole genome shotgun (WGS) entry which is preliminary data.</text>
</comment>
<sequence>GVDQRCNANGKIKKKKKKEKSRTDAIVHQNQLCRVQEHQVGKSELPRILDMDAKLAAEQNTKSCADPLCYPFYEASTKDNEKGMNKEATNMEVKDQPDQFCRDQGHKVVNNEYPRCFYFLSFLWCKLFEAF</sequence>
<evidence type="ECO:0000256" key="1">
    <source>
        <dbReference type="SAM" id="MobiDB-lite"/>
    </source>
</evidence>
<evidence type="ECO:0000313" key="2">
    <source>
        <dbReference type="EMBL" id="KAF6144722.1"/>
    </source>
</evidence>
<gene>
    <name evidence="2" type="ORF">GIB67_017741</name>
</gene>
<dbReference type="EMBL" id="JACGCM010002113">
    <property type="protein sequence ID" value="KAF6144722.1"/>
    <property type="molecule type" value="Genomic_DNA"/>
</dbReference>
<name>A0A7J7LQA1_9MAGN</name>
<evidence type="ECO:0000313" key="3">
    <source>
        <dbReference type="Proteomes" id="UP000541444"/>
    </source>
</evidence>